<dbReference type="InterPro" id="IPR000623">
    <property type="entry name" value="Shikimate_kinase/TSH1"/>
</dbReference>
<evidence type="ECO:0000256" key="4">
    <source>
        <dbReference type="ARBA" id="ARBA00022605"/>
    </source>
</evidence>
<feature type="region of interest" description="Disordered" evidence="12">
    <location>
        <begin position="193"/>
        <end position="213"/>
    </location>
</feature>
<evidence type="ECO:0000256" key="2">
    <source>
        <dbReference type="ARBA" id="ARBA00006997"/>
    </source>
</evidence>
<evidence type="ECO:0000256" key="5">
    <source>
        <dbReference type="ARBA" id="ARBA00022679"/>
    </source>
</evidence>
<name>A0ABY5L4S5_9CELL</name>
<keyword evidence="5 11" id="KW-0808">Transferase</keyword>
<evidence type="ECO:0000313" key="14">
    <source>
        <dbReference type="Proteomes" id="UP001316189"/>
    </source>
</evidence>
<evidence type="ECO:0000256" key="3">
    <source>
        <dbReference type="ARBA" id="ARBA00012154"/>
    </source>
</evidence>
<dbReference type="PANTHER" id="PTHR21087">
    <property type="entry name" value="SHIKIMATE KINASE"/>
    <property type="match status" value="1"/>
</dbReference>
<dbReference type="EMBL" id="CP101988">
    <property type="protein sequence ID" value="UUI76848.1"/>
    <property type="molecule type" value="Genomic_DNA"/>
</dbReference>
<dbReference type="Gene3D" id="3.40.50.300">
    <property type="entry name" value="P-loop containing nucleotide triphosphate hydrolases"/>
    <property type="match status" value="1"/>
</dbReference>
<dbReference type="RefSeq" id="WP_227584416.1">
    <property type="nucleotide sequence ID" value="NZ_CP101988.1"/>
</dbReference>
<feature type="binding site" evidence="11">
    <location>
        <position position="140"/>
    </location>
    <ligand>
        <name>ATP</name>
        <dbReference type="ChEBI" id="CHEBI:30616"/>
    </ligand>
</feature>
<comment type="subunit">
    <text evidence="11">Monomer.</text>
</comment>
<feature type="binding site" evidence="11">
    <location>
        <position position="76"/>
    </location>
    <ligand>
        <name>substrate</name>
    </ligand>
</feature>
<evidence type="ECO:0000256" key="12">
    <source>
        <dbReference type="SAM" id="MobiDB-lite"/>
    </source>
</evidence>
<dbReference type="Pfam" id="PF01202">
    <property type="entry name" value="SKI"/>
    <property type="match status" value="1"/>
</dbReference>
<comment type="pathway">
    <text evidence="1 11">Metabolic intermediate biosynthesis; chorismate biosynthesis; chorismate from D-erythrose 4-phosphate and phosphoenolpyruvate: step 5/7.</text>
</comment>
<dbReference type="EC" id="2.7.1.71" evidence="3 11"/>
<keyword evidence="6 11" id="KW-0547">Nucleotide-binding</keyword>
<evidence type="ECO:0000256" key="6">
    <source>
        <dbReference type="ARBA" id="ARBA00022741"/>
    </source>
</evidence>
<feature type="compositionally biased region" description="Basic residues" evidence="12">
    <location>
        <begin position="204"/>
        <end position="213"/>
    </location>
</feature>
<protein>
    <recommendedName>
        <fullName evidence="3 11">Shikimate kinase</fullName>
        <shortName evidence="11">SK</shortName>
        <ecNumber evidence="3 11">2.7.1.71</ecNumber>
    </recommendedName>
</protein>
<proteinExistence type="inferred from homology"/>
<accession>A0ABY5L4S5</accession>
<reference evidence="13 14" key="1">
    <citation type="submission" date="2022-07" db="EMBL/GenBank/DDBJ databases">
        <title>Novel species in genus cellulomonas.</title>
        <authorList>
            <person name="Ye L."/>
        </authorList>
    </citation>
    <scope>NUCLEOTIDE SEQUENCE [LARGE SCALE GENOMIC DNA]</scope>
    <source>
        <strain evidence="14">zg-Y338</strain>
    </source>
</reference>
<keyword evidence="14" id="KW-1185">Reference proteome</keyword>
<feature type="binding site" evidence="11">
    <location>
        <begin position="30"/>
        <end position="35"/>
    </location>
    <ligand>
        <name>ATP</name>
        <dbReference type="ChEBI" id="CHEBI:30616"/>
    </ligand>
</feature>
<dbReference type="PANTHER" id="PTHR21087:SF16">
    <property type="entry name" value="SHIKIMATE KINASE 1, CHLOROPLASTIC"/>
    <property type="match status" value="1"/>
</dbReference>
<keyword evidence="11" id="KW-0963">Cytoplasm</keyword>
<keyword evidence="11" id="KW-0460">Magnesium</keyword>
<dbReference type="CDD" id="cd00464">
    <property type="entry name" value="SK"/>
    <property type="match status" value="1"/>
</dbReference>
<gene>
    <name evidence="11" type="primary">aroK</name>
    <name evidence="13" type="ORF">NP064_08250</name>
</gene>
<feature type="binding site" evidence="11">
    <location>
        <position position="98"/>
    </location>
    <ligand>
        <name>substrate</name>
    </ligand>
</feature>
<evidence type="ECO:0000256" key="1">
    <source>
        <dbReference type="ARBA" id="ARBA00004842"/>
    </source>
</evidence>
<keyword evidence="8 11" id="KW-0067">ATP-binding</keyword>
<comment type="caution">
    <text evidence="11">Lacks conserved residue(s) required for the propagation of feature annotation.</text>
</comment>
<comment type="function">
    <text evidence="11">Catalyzes the specific phosphorylation of the 3-hydroxyl group of shikimic acid using ATP as a cosubstrate.</text>
</comment>
<evidence type="ECO:0000256" key="8">
    <source>
        <dbReference type="ARBA" id="ARBA00022840"/>
    </source>
</evidence>
<comment type="cofactor">
    <cofactor evidence="11">
        <name>Mg(2+)</name>
        <dbReference type="ChEBI" id="CHEBI:18420"/>
    </cofactor>
    <text evidence="11">Binds 1 Mg(2+) ion per subunit.</text>
</comment>
<feature type="binding site" evidence="11">
    <location>
        <position position="34"/>
    </location>
    <ligand>
        <name>Mg(2+)</name>
        <dbReference type="ChEBI" id="CHEBI:18420"/>
    </ligand>
</feature>
<evidence type="ECO:0000256" key="10">
    <source>
        <dbReference type="ARBA" id="ARBA00048567"/>
    </source>
</evidence>
<keyword evidence="11" id="KW-0479">Metal-binding</keyword>
<comment type="similarity">
    <text evidence="2 11">Belongs to the shikimate kinase family.</text>
</comment>
<keyword evidence="9 11" id="KW-0057">Aromatic amino acid biosynthesis</keyword>
<organism evidence="13 14">
    <name type="scientific">Cellulomonas chengniuliangii</name>
    <dbReference type="NCBI Taxonomy" id="2968084"/>
    <lineage>
        <taxon>Bacteria</taxon>
        <taxon>Bacillati</taxon>
        <taxon>Actinomycetota</taxon>
        <taxon>Actinomycetes</taxon>
        <taxon>Micrococcales</taxon>
        <taxon>Cellulomonadaceae</taxon>
        <taxon>Cellulomonas</taxon>
    </lineage>
</organism>
<dbReference type="GO" id="GO:0016301">
    <property type="term" value="F:kinase activity"/>
    <property type="evidence" value="ECO:0007669"/>
    <property type="project" value="UniProtKB-KW"/>
</dbReference>
<evidence type="ECO:0000256" key="11">
    <source>
        <dbReference type="HAMAP-Rule" id="MF_00109"/>
    </source>
</evidence>
<evidence type="ECO:0000313" key="13">
    <source>
        <dbReference type="EMBL" id="UUI76848.1"/>
    </source>
</evidence>
<dbReference type="SUPFAM" id="SSF52540">
    <property type="entry name" value="P-loop containing nucleoside triphosphate hydrolases"/>
    <property type="match status" value="1"/>
</dbReference>
<sequence>MSTSPAPSRRLAPVAPPERGPLLVLCGPMGSGKTSVGSVLGRRWDVALRDTDEDVEDTAGTTIADIFLHRGEEEFRRLEHEAVERALVEHDGILALGGGAVLHEDTQAELAAYARGGGIVTFLDVSIEYAAPRVGLGEARPLLMGDPYQRWRDIMDARRPVYEAVSTMRTLTDGMTPQEVAREIERRLRVAARDKARAQQAARGHAHGHGHGH</sequence>
<evidence type="ECO:0000256" key="7">
    <source>
        <dbReference type="ARBA" id="ARBA00022777"/>
    </source>
</evidence>
<keyword evidence="7 11" id="KW-0418">Kinase</keyword>
<comment type="subcellular location">
    <subcellularLocation>
        <location evidence="11">Cytoplasm</location>
    </subcellularLocation>
</comment>
<dbReference type="InterPro" id="IPR027417">
    <property type="entry name" value="P-loop_NTPase"/>
</dbReference>
<dbReference type="InterPro" id="IPR031322">
    <property type="entry name" value="Shikimate/glucono_kinase"/>
</dbReference>
<comment type="catalytic activity">
    <reaction evidence="10 11">
        <text>shikimate + ATP = 3-phosphoshikimate + ADP + H(+)</text>
        <dbReference type="Rhea" id="RHEA:13121"/>
        <dbReference type="ChEBI" id="CHEBI:15378"/>
        <dbReference type="ChEBI" id="CHEBI:30616"/>
        <dbReference type="ChEBI" id="CHEBI:36208"/>
        <dbReference type="ChEBI" id="CHEBI:145989"/>
        <dbReference type="ChEBI" id="CHEBI:456216"/>
        <dbReference type="EC" id="2.7.1.71"/>
    </reaction>
</comment>
<feature type="binding site" evidence="11">
    <location>
        <position position="52"/>
    </location>
    <ligand>
        <name>substrate</name>
    </ligand>
</feature>
<dbReference type="PROSITE" id="PS01128">
    <property type="entry name" value="SHIKIMATE_KINASE"/>
    <property type="match status" value="1"/>
</dbReference>
<dbReference type="InterPro" id="IPR023000">
    <property type="entry name" value="Shikimate_kinase_CS"/>
</dbReference>
<dbReference type="Proteomes" id="UP001316189">
    <property type="component" value="Chromosome"/>
</dbReference>
<feature type="binding site" evidence="11">
    <location>
        <position position="158"/>
    </location>
    <ligand>
        <name>substrate</name>
    </ligand>
</feature>
<keyword evidence="4 11" id="KW-0028">Amino-acid biosynthesis</keyword>
<dbReference type="HAMAP" id="MF_00109">
    <property type="entry name" value="Shikimate_kinase"/>
    <property type="match status" value="1"/>
</dbReference>
<dbReference type="PRINTS" id="PR01100">
    <property type="entry name" value="SHIKIMTKNASE"/>
</dbReference>
<evidence type="ECO:0000256" key="9">
    <source>
        <dbReference type="ARBA" id="ARBA00023141"/>
    </source>
</evidence>